<name>A0A2H0WS99_9BACT</name>
<gene>
    <name evidence="2" type="ORF">COT62_03290</name>
</gene>
<evidence type="ECO:0000313" key="2">
    <source>
        <dbReference type="EMBL" id="PIS15501.1"/>
    </source>
</evidence>
<organism evidence="2 3">
    <name type="scientific">Candidatus Roizmanbacteria bacterium CG09_land_8_20_14_0_10_41_9</name>
    <dbReference type="NCBI Taxonomy" id="1974850"/>
    <lineage>
        <taxon>Bacteria</taxon>
        <taxon>Candidatus Roizmaniibacteriota</taxon>
    </lineage>
</organism>
<keyword evidence="1" id="KW-1133">Transmembrane helix</keyword>
<keyword evidence="1" id="KW-0812">Transmembrane</keyword>
<evidence type="ECO:0000313" key="3">
    <source>
        <dbReference type="Proteomes" id="UP000231198"/>
    </source>
</evidence>
<sequence>MKESKLAIYLGEQRETGFAGFVAESNFYCVLESENGLSPIQGREILKKIKDSFFIANISNGHDFDSFFSTKLKEHNLPTDISLAAGFLKGEVFYLKTIGNGEIFLLRGKQFARIISGENFASGFVEENDFYIFTSSVFSSKFAEPEQDLKKILFHKHPEEVVDELALELKSSEDTGVVALFLKFEHRLEEKILPGNRRSSLEEMYRTLRLFSVRSDRKRTFTFVILVIIFLILVWSVVMGNSRRIESQTAKKIESTKVLIEQKLAQAEEVAFLNLPRALVLISESKREVETLKKQVPSSKNSQIQNLEDYIKQKENNIMKKEEKVAEEFYDLAVDNKNADAVNVFLDEDTTAFLDTKNATVYILSLPKKSLDIYRASGIQSAAYVVLDKGKPILFGKNTGFFKVTQEGSVKKIIEKDKEWGDINNVATYNGNIYALNSGKDEIYKYIPSESGYSAKTSYFKTGQAVNLDGANSFSIDSSIYIGFKNYILKYTGGLQDGFKTSFPNENISIVKIFTSKDVEKVFALDRENSAVYILEKNGTYERQINSSIFKSARDMIVFDNAIFILLGAKLFKIPL</sequence>
<dbReference type="SUPFAM" id="SSF63825">
    <property type="entry name" value="YWTD domain"/>
    <property type="match status" value="1"/>
</dbReference>
<protein>
    <recommendedName>
        <fullName evidence="4">PPM-type phosphatase domain-containing protein</fullName>
    </recommendedName>
</protein>
<accession>A0A2H0WS99</accession>
<proteinExistence type="predicted"/>
<feature type="transmembrane region" description="Helical" evidence="1">
    <location>
        <begin position="220"/>
        <end position="238"/>
    </location>
</feature>
<evidence type="ECO:0008006" key="4">
    <source>
        <dbReference type="Google" id="ProtNLM"/>
    </source>
</evidence>
<keyword evidence="1" id="KW-0472">Membrane</keyword>
<comment type="caution">
    <text evidence="2">The sequence shown here is derived from an EMBL/GenBank/DDBJ whole genome shotgun (WGS) entry which is preliminary data.</text>
</comment>
<dbReference type="EMBL" id="PEZG01000072">
    <property type="protein sequence ID" value="PIS15501.1"/>
    <property type="molecule type" value="Genomic_DNA"/>
</dbReference>
<evidence type="ECO:0000256" key="1">
    <source>
        <dbReference type="SAM" id="Phobius"/>
    </source>
</evidence>
<dbReference type="Proteomes" id="UP000231198">
    <property type="component" value="Unassembled WGS sequence"/>
</dbReference>
<dbReference type="AlphaFoldDB" id="A0A2H0WS99"/>
<reference evidence="3" key="1">
    <citation type="submission" date="2017-09" db="EMBL/GenBank/DDBJ databases">
        <title>Depth-based differentiation of microbial function through sediment-hosted aquifers and enrichment of novel symbionts in the deep terrestrial subsurface.</title>
        <authorList>
            <person name="Probst A.J."/>
            <person name="Ladd B."/>
            <person name="Jarett J.K."/>
            <person name="Geller-Mcgrath D.E."/>
            <person name="Sieber C.M.K."/>
            <person name="Emerson J.B."/>
            <person name="Anantharaman K."/>
            <person name="Thomas B.C."/>
            <person name="Malmstrom R."/>
            <person name="Stieglmeier M."/>
            <person name="Klingl A."/>
            <person name="Woyke T."/>
            <person name="Ryan C.M."/>
            <person name="Banfield J.F."/>
        </authorList>
    </citation>
    <scope>NUCLEOTIDE SEQUENCE [LARGE SCALE GENOMIC DNA]</scope>
</reference>